<dbReference type="STRING" id="4232.A0A251URS1"/>
<proteinExistence type="predicted"/>
<evidence type="ECO:0000313" key="3">
    <source>
        <dbReference type="Proteomes" id="UP000215914"/>
    </source>
</evidence>
<accession>A0A251URS1</accession>
<keyword evidence="3" id="KW-1185">Reference proteome</keyword>
<evidence type="ECO:0000256" key="1">
    <source>
        <dbReference type="SAM" id="MobiDB-lite"/>
    </source>
</evidence>
<gene>
    <name evidence="2" type="ORF">HannXRQ_Chr05g0154211</name>
</gene>
<sequence length="292" mass="32214">MLILRFFGRSAKAKSSMCFCMPFRPSFARAVLNKELMVSVDVDVDEGEISDLASVEEISAEDFSAKTPVDDCSNECSKQQMQQQKKVWTMQDLVKHQNKYQMSRNYAPGLYNFAWAQAVQNKPLDDYLKNLNTRSGGGDVNVDVDKQLMQLNGNGDGDNVGVKEEKIVVFISGDDGDSEKEEGELEEGEIDLDVEVVGKQGAGGDVEKWINVIWMGLESKCDVAVADHQQVKPSSHATNYSNGQPYAHLSNSIDSDDTDSISYEDIGGESWQLLEENVQAIKQISANFSSGA</sequence>
<feature type="region of interest" description="Disordered" evidence="1">
    <location>
        <begin position="234"/>
        <end position="255"/>
    </location>
</feature>
<dbReference type="Proteomes" id="UP000215914">
    <property type="component" value="Chromosome 5"/>
</dbReference>
<evidence type="ECO:0000313" key="2">
    <source>
        <dbReference type="EMBL" id="OTG26035.1"/>
    </source>
</evidence>
<name>A0A251URS1_HELAN</name>
<reference evidence="3" key="1">
    <citation type="journal article" date="2017" name="Nature">
        <title>The sunflower genome provides insights into oil metabolism, flowering and Asterid evolution.</title>
        <authorList>
            <person name="Badouin H."/>
            <person name="Gouzy J."/>
            <person name="Grassa C.J."/>
            <person name="Murat F."/>
            <person name="Staton S.E."/>
            <person name="Cottret L."/>
            <person name="Lelandais-Briere C."/>
            <person name="Owens G.L."/>
            <person name="Carrere S."/>
            <person name="Mayjonade B."/>
            <person name="Legrand L."/>
            <person name="Gill N."/>
            <person name="Kane N.C."/>
            <person name="Bowers J.E."/>
            <person name="Hubner S."/>
            <person name="Bellec A."/>
            <person name="Berard A."/>
            <person name="Berges H."/>
            <person name="Blanchet N."/>
            <person name="Boniface M.C."/>
            <person name="Brunel D."/>
            <person name="Catrice O."/>
            <person name="Chaidir N."/>
            <person name="Claudel C."/>
            <person name="Donnadieu C."/>
            <person name="Faraut T."/>
            <person name="Fievet G."/>
            <person name="Helmstetter N."/>
            <person name="King M."/>
            <person name="Knapp S.J."/>
            <person name="Lai Z."/>
            <person name="Le Paslier M.C."/>
            <person name="Lippi Y."/>
            <person name="Lorenzon L."/>
            <person name="Mandel J.R."/>
            <person name="Marage G."/>
            <person name="Marchand G."/>
            <person name="Marquand E."/>
            <person name="Bret-Mestries E."/>
            <person name="Morien E."/>
            <person name="Nambeesan S."/>
            <person name="Nguyen T."/>
            <person name="Pegot-Espagnet P."/>
            <person name="Pouilly N."/>
            <person name="Raftis F."/>
            <person name="Sallet E."/>
            <person name="Schiex T."/>
            <person name="Thomas J."/>
            <person name="Vandecasteele C."/>
            <person name="Vares D."/>
            <person name="Vear F."/>
            <person name="Vautrin S."/>
            <person name="Crespi M."/>
            <person name="Mangin B."/>
            <person name="Burke J.M."/>
            <person name="Salse J."/>
            <person name="Munos S."/>
            <person name="Vincourt P."/>
            <person name="Rieseberg L.H."/>
            <person name="Langlade N.B."/>
        </authorList>
    </citation>
    <scope>NUCLEOTIDE SEQUENCE [LARGE SCALE GENOMIC DNA]</scope>
    <source>
        <strain evidence="3">cv. SF193</strain>
    </source>
</reference>
<organism evidence="2 3">
    <name type="scientific">Helianthus annuus</name>
    <name type="common">Common sunflower</name>
    <dbReference type="NCBI Taxonomy" id="4232"/>
    <lineage>
        <taxon>Eukaryota</taxon>
        <taxon>Viridiplantae</taxon>
        <taxon>Streptophyta</taxon>
        <taxon>Embryophyta</taxon>
        <taxon>Tracheophyta</taxon>
        <taxon>Spermatophyta</taxon>
        <taxon>Magnoliopsida</taxon>
        <taxon>eudicotyledons</taxon>
        <taxon>Gunneridae</taxon>
        <taxon>Pentapetalae</taxon>
        <taxon>asterids</taxon>
        <taxon>campanulids</taxon>
        <taxon>Asterales</taxon>
        <taxon>Asteraceae</taxon>
        <taxon>Asteroideae</taxon>
        <taxon>Heliantheae alliance</taxon>
        <taxon>Heliantheae</taxon>
        <taxon>Helianthus</taxon>
    </lineage>
</organism>
<feature type="compositionally biased region" description="Polar residues" evidence="1">
    <location>
        <begin position="234"/>
        <end position="244"/>
    </location>
</feature>
<dbReference type="InParanoid" id="A0A251URS1"/>
<dbReference type="EMBL" id="CM007894">
    <property type="protein sequence ID" value="OTG26035.1"/>
    <property type="molecule type" value="Genomic_DNA"/>
</dbReference>
<protein>
    <submittedName>
        <fullName evidence="2">Uncharacterized protein</fullName>
    </submittedName>
</protein>
<dbReference type="AlphaFoldDB" id="A0A251URS1"/>